<evidence type="ECO:0000313" key="3">
    <source>
        <dbReference type="Proteomes" id="UP001575181"/>
    </source>
</evidence>
<evidence type="ECO:0000313" key="2">
    <source>
        <dbReference type="EMBL" id="MFA9460208.1"/>
    </source>
</evidence>
<reference evidence="2 3" key="1">
    <citation type="submission" date="2024-08" db="EMBL/GenBank/DDBJ databases">
        <title>Whole-genome sequencing of halo(alkali)philic microorganisms from hypersaline lakes.</title>
        <authorList>
            <person name="Sorokin D.Y."/>
            <person name="Merkel A.Y."/>
            <person name="Messina E."/>
            <person name="Yakimov M."/>
        </authorList>
    </citation>
    <scope>NUCLEOTIDE SEQUENCE [LARGE SCALE GENOMIC DNA]</scope>
    <source>
        <strain evidence="2 3">Cl-TMA</strain>
    </source>
</reference>
<evidence type="ECO:0000259" key="1">
    <source>
        <dbReference type="Pfam" id="PF01814"/>
    </source>
</evidence>
<organism evidence="2 3">
    <name type="scientific">Thiohalorhabdus methylotrophus</name>
    <dbReference type="NCBI Taxonomy" id="3242694"/>
    <lineage>
        <taxon>Bacteria</taxon>
        <taxon>Pseudomonadati</taxon>
        <taxon>Pseudomonadota</taxon>
        <taxon>Gammaproteobacteria</taxon>
        <taxon>Thiohalorhabdales</taxon>
        <taxon>Thiohalorhabdaceae</taxon>
        <taxon>Thiohalorhabdus</taxon>
    </lineage>
</organism>
<comment type="caution">
    <text evidence="2">The sequence shown here is derived from an EMBL/GenBank/DDBJ whole genome shotgun (WGS) entry which is preliminary data.</text>
</comment>
<dbReference type="InterPro" id="IPR012312">
    <property type="entry name" value="Hemerythrin-like"/>
</dbReference>
<dbReference type="EMBL" id="JBGUAW010000003">
    <property type="protein sequence ID" value="MFA9460208.1"/>
    <property type="molecule type" value="Genomic_DNA"/>
</dbReference>
<gene>
    <name evidence="2" type="ORF">ACERLL_05150</name>
</gene>
<sequence>MTEPAQPRNLDLRDEPRPRMAALAAVQQREGGVPLEILFAEEPTLLMQAVSLMVRNRIHWDLVDGEEEAWRVRVVDRDSVEPDSLTDLLSRDHERLDRLFGIALQHANKGEIAAALPLVEACHQGLRRHIYCENDVLAPHFGIPEATAQDDPTSTMIQEHRTILQEMAEIRDMARLEEAADASMIAALMGILSGSLAKHEGREEQNLFPKWEAAMRRDPHPELLARAKTILDGGEDGLLPE</sequence>
<keyword evidence="3" id="KW-1185">Reference proteome</keyword>
<dbReference type="RefSeq" id="WP_373654992.1">
    <property type="nucleotide sequence ID" value="NZ_JBGUAW010000003.1"/>
</dbReference>
<protein>
    <submittedName>
        <fullName evidence="2">Hemerythrin domain-containing protein</fullName>
    </submittedName>
</protein>
<name>A0ABV4TUI5_9GAMM</name>
<feature type="domain" description="Hemerythrin-like" evidence="1">
    <location>
        <begin position="85"/>
        <end position="210"/>
    </location>
</feature>
<dbReference type="Gene3D" id="1.20.120.520">
    <property type="entry name" value="nmb1532 protein domain like"/>
    <property type="match status" value="1"/>
</dbReference>
<dbReference type="Proteomes" id="UP001575181">
    <property type="component" value="Unassembled WGS sequence"/>
</dbReference>
<accession>A0ABV4TUI5</accession>
<proteinExistence type="predicted"/>
<dbReference type="Pfam" id="PF01814">
    <property type="entry name" value="Hemerythrin"/>
    <property type="match status" value="1"/>
</dbReference>